<feature type="region of interest" description="Disordered" evidence="1">
    <location>
        <begin position="101"/>
        <end position="124"/>
    </location>
</feature>
<evidence type="ECO:0000313" key="3">
    <source>
        <dbReference type="Proteomes" id="UP000288805"/>
    </source>
</evidence>
<reference evidence="2 3" key="1">
    <citation type="journal article" date="2018" name="PLoS Genet.">
        <title>Population sequencing reveals clonal diversity and ancestral inbreeding in the grapevine cultivar Chardonnay.</title>
        <authorList>
            <person name="Roach M.J."/>
            <person name="Johnson D.L."/>
            <person name="Bohlmann J."/>
            <person name="van Vuuren H.J."/>
            <person name="Jones S.J."/>
            <person name="Pretorius I.S."/>
            <person name="Schmidt S.A."/>
            <person name="Borneman A.R."/>
        </authorList>
    </citation>
    <scope>NUCLEOTIDE SEQUENCE [LARGE SCALE GENOMIC DNA]</scope>
    <source>
        <strain evidence="3">cv. Chardonnay</strain>
        <tissue evidence="2">Leaf</tissue>
    </source>
</reference>
<name>A0A438FEN7_VITVI</name>
<dbReference type="EMBL" id="QGNW01000951">
    <property type="protein sequence ID" value="RVW58449.1"/>
    <property type="molecule type" value="Genomic_DNA"/>
</dbReference>
<accession>A0A438FEN7</accession>
<dbReference type="Proteomes" id="UP000288805">
    <property type="component" value="Unassembled WGS sequence"/>
</dbReference>
<protein>
    <submittedName>
        <fullName evidence="2">Uncharacterized protein</fullName>
    </submittedName>
</protein>
<evidence type="ECO:0000256" key="1">
    <source>
        <dbReference type="SAM" id="MobiDB-lite"/>
    </source>
</evidence>
<evidence type="ECO:0000313" key="2">
    <source>
        <dbReference type="EMBL" id="RVW58449.1"/>
    </source>
</evidence>
<gene>
    <name evidence="2" type="ORF">CK203_114828</name>
</gene>
<feature type="region of interest" description="Disordered" evidence="1">
    <location>
        <begin position="64"/>
        <end position="88"/>
    </location>
</feature>
<dbReference type="AlphaFoldDB" id="A0A438FEN7"/>
<sequence length="124" mass="13859">MALFSTTPRNAQENWKNESHITRFERQPTPCFPISFSHFPEKISRRFQEKALPPYGFQPQAVIRDVSSGDDPPDLGIPPNRGLCPSGETLTLNLTSRSFWPSTQWPAAGDSGGPSSPRRSTWDS</sequence>
<proteinExistence type="predicted"/>
<feature type="compositionally biased region" description="Low complexity" evidence="1">
    <location>
        <begin position="113"/>
        <end position="124"/>
    </location>
</feature>
<organism evidence="2 3">
    <name type="scientific">Vitis vinifera</name>
    <name type="common">Grape</name>
    <dbReference type="NCBI Taxonomy" id="29760"/>
    <lineage>
        <taxon>Eukaryota</taxon>
        <taxon>Viridiplantae</taxon>
        <taxon>Streptophyta</taxon>
        <taxon>Embryophyta</taxon>
        <taxon>Tracheophyta</taxon>
        <taxon>Spermatophyta</taxon>
        <taxon>Magnoliopsida</taxon>
        <taxon>eudicotyledons</taxon>
        <taxon>Gunneridae</taxon>
        <taxon>Pentapetalae</taxon>
        <taxon>rosids</taxon>
        <taxon>Vitales</taxon>
        <taxon>Vitaceae</taxon>
        <taxon>Viteae</taxon>
        <taxon>Vitis</taxon>
    </lineage>
</organism>
<comment type="caution">
    <text evidence="2">The sequence shown here is derived from an EMBL/GenBank/DDBJ whole genome shotgun (WGS) entry which is preliminary data.</text>
</comment>